<keyword evidence="4 6" id="KW-1133">Transmembrane helix</keyword>
<reference evidence="7" key="1">
    <citation type="submission" date="2020-05" db="EMBL/GenBank/DDBJ databases">
        <authorList>
            <person name="Chiriac C."/>
            <person name="Salcher M."/>
            <person name="Ghai R."/>
            <person name="Kavagutti S V."/>
        </authorList>
    </citation>
    <scope>NUCLEOTIDE SEQUENCE</scope>
</reference>
<feature type="transmembrane region" description="Helical" evidence="6">
    <location>
        <begin position="224"/>
        <end position="245"/>
    </location>
</feature>
<dbReference type="PANTHER" id="PTHR30213">
    <property type="entry name" value="INNER MEMBRANE PROTEIN YHJD"/>
    <property type="match status" value="1"/>
</dbReference>
<name>A0A6J6CC44_9ZZZZ</name>
<dbReference type="Pfam" id="PF03631">
    <property type="entry name" value="Virul_fac_BrkB"/>
    <property type="match status" value="1"/>
</dbReference>
<dbReference type="InterPro" id="IPR017039">
    <property type="entry name" value="Virul_fac_BrkB"/>
</dbReference>
<organism evidence="7">
    <name type="scientific">freshwater metagenome</name>
    <dbReference type="NCBI Taxonomy" id="449393"/>
    <lineage>
        <taxon>unclassified sequences</taxon>
        <taxon>metagenomes</taxon>
        <taxon>ecological metagenomes</taxon>
    </lineage>
</organism>
<feature type="transmembrane region" description="Helical" evidence="6">
    <location>
        <begin position="19"/>
        <end position="43"/>
    </location>
</feature>
<comment type="subcellular location">
    <subcellularLocation>
        <location evidence="1">Cell membrane</location>
        <topology evidence="1">Multi-pass membrane protein</topology>
    </subcellularLocation>
</comment>
<evidence type="ECO:0000256" key="5">
    <source>
        <dbReference type="ARBA" id="ARBA00023136"/>
    </source>
</evidence>
<evidence type="ECO:0000313" key="7">
    <source>
        <dbReference type="EMBL" id="CAB4548871.1"/>
    </source>
</evidence>
<evidence type="ECO:0000256" key="6">
    <source>
        <dbReference type="SAM" id="Phobius"/>
    </source>
</evidence>
<feature type="transmembrane region" description="Helical" evidence="6">
    <location>
        <begin position="157"/>
        <end position="175"/>
    </location>
</feature>
<feature type="transmembrane region" description="Helical" evidence="6">
    <location>
        <begin position="125"/>
        <end position="151"/>
    </location>
</feature>
<accession>A0A6J6CC44</accession>
<feature type="transmembrane region" description="Helical" evidence="6">
    <location>
        <begin position="74"/>
        <end position="91"/>
    </location>
</feature>
<evidence type="ECO:0000256" key="2">
    <source>
        <dbReference type="ARBA" id="ARBA00022475"/>
    </source>
</evidence>
<keyword evidence="3 6" id="KW-0812">Transmembrane</keyword>
<evidence type="ECO:0000256" key="4">
    <source>
        <dbReference type="ARBA" id="ARBA00022989"/>
    </source>
</evidence>
<dbReference type="EMBL" id="CAEZSR010000022">
    <property type="protein sequence ID" value="CAB4548871.1"/>
    <property type="molecule type" value="Genomic_DNA"/>
</dbReference>
<keyword evidence="2" id="KW-1003">Cell membrane</keyword>
<proteinExistence type="predicted"/>
<evidence type="ECO:0000256" key="3">
    <source>
        <dbReference type="ARBA" id="ARBA00022692"/>
    </source>
</evidence>
<dbReference type="PIRSF" id="PIRSF035875">
    <property type="entry name" value="RNase_BN"/>
    <property type="match status" value="1"/>
</dbReference>
<keyword evidence="5 6" id="KW-0472">Membrane</keyword>
<feature type="transmembrane region" description="Helical" evidence="6">
    <location>
        <begin position="187"/>
        <end position="212"/>
    </location>
</feature>
<sequence>MVGTLDGFRLHQTGRSAALVSHFGFISVFPLFLVFTTVLGFVLQDNPELQASIVDSALARLPLIGPTLTSKPEALQGSAVLLVAGLLVALWSGMKAFVALQGGLDNTNEVPIDLRHSFVQTRLRALGAVAIFGAAQAASAFLTTVVTAAGLPALSNVLLTVAAAALNAAVLAVMYRWLTSADTAWHTVWRGAVFAGVGFALLQVVGTAVIARSQANAESVYGDFAAVIALLAWLSLHATVALIGAEIDRARATSPYWPPEGDVSQPAPEATSAIALAATATSAEAGVQRDEV</sequence>
<gene>
    <name evidence="7" type="ORF">UFOPK1493_00891</name>
</gene>
<protein>
    <submittedName>
        <fullName evidence="7">Unannotated protein</fullName>
    </submittedName>
</protein>
<dbReference type="AlphaFoldDB" id="A0A6J6CC44"/>
<dbReference type="PANTHER" id="PTHR30213:SF1">
    <property type="entry name" value="INNER MEMBRANE PROTEIN YHJD"/>
    <property type="match status" value="1"/>
</dbReference>
<evidence type="ECO:0000256" key="1">
    <source>
        <dbReference type="ARBA" id="ARBA00004651"/>
    </source>
</evidence>
<dbReference type="GO" id="GO:0005886">
    <property type="term" value="C:plasma membrane"/>
    <property type="evidence" value="ECO:0007669"/>
    <property type="project" value="UniProtKB-SubCell"/>
</dbReference>